<dbReference type="Proteomes" id="UP000478052">
    <property type="component" value="Unassembled WGS sequence"/>
</dbReference>
<dbReference type="OrthoDB" id="6621209at2759"/>
<organism evidence="1 2">
    <name type="scientific">Aphis craccivora</name>
    <name type="common">Cowpea aphid</name>
    <dbReference type="NCBI Taxonomy" id="307492"/>
    <lineage>
        <taxon>Eukaryota</taxon>
        <taxon>Metazoa</taxon>
        <taxon>Ecdysozoa</taxon>
        <taxon>Arthropoda</taxon>
        <taxon>Hexapoda</taxon>
        <taxon>Insecta</taxon>
        <taxon>Pterygota</taxon>
        <taxon>Neoptera</taxon>
        <taxon>Paraneoptera</taxon>
        <taxon>Hemiptera</taxon>
        <taxon>Sternorrhyncha</taxon>
        <taxon>Aphidomorpha</taxon>
        <taxon>Aphidoidea</taxon>
        <taxon>Aphididae</taxon>
        <taxon>Aphidini</taxon>
        <taxon>Aphis</taxon>
        <taxon>Aphis</taxon>
    </lineage>
</organism>
<sequence length="91" mass="10037">MGNRQTIRKIGTSSGISKWGRRAQGPYTPWAVFTNIVPNIKLLLKIFTTLPVTTAIPKHTSSILKQLKTYLRLTIIENRLGAILTMSGSVG</sequence>
<comment type="caution">
    <text evidence="1">The sequence shown here is derived from an EMBL/GenBank/DDBJ whole genome shotgun (WGS) entry which is preliminary data.</text>
</comment>
<reference evidence="1 2" key="1">
    <citation type="submission" date="2019-08" db="EMBL/GenBank/DDBJ databases">
        <title>Whole genome of Aphis craccivora.</title>
        <authorList>
            <person name="Voronova N.V."/>
            <person name="Shulinski R.S."/>
            <person name="Bandarenka Y.V."/>
            <person name="Zhorov D.G."/>
            <person name="Warner D."/>
        </authorList>
    </citation>
    <scope>NUCLEOTIDE SEQUENCE [LARGE SCALE GENOMIC DNA]</scope>
    <source>
        <strain evidence="1">180601</strain>
        <tissue evidence="1">Whole Body</tissue>
    </source>
</reference>
<dbReference type="EMBL" id="VUJU01002946">
    <property type="protein sequence ID" value="KAF0759587.1"/>
    <property type="molecule type" value="Genomic_DNA"/>
</dbReference>
<proteinExistence type="predicted"/>
<protein>
    <submittedName>
        <fullName evidence="1">52 kDa repressor of the inhibitor of the protein kinase-like</fullName>
    </submittedName>
</protein>
<accession>A0A6G0YQ63</accession>
<keyword evidence="2" id="KW-1185">Reference proteome</keyword>
<evidence type="ECO:0000313" key="1">
    <source>
        <dbReference type="EMBL" id="KAF0759587.1"/>
    </source>
</evidence>
<evidence type="ECO:0000313" key="2">
    <source>
        <dbReference type="Proteomes" id="UP000478052"/>
    </source>
</evidence>
<name>A0A6G0YQ63_APHCR</name>
<gene>
    <name evidence="1" type="ORF">FWK35_00008742</name>
</gene>
<dbReference type="AlphaFoldDB" id="A0A6G0YQ63"/>